<evidence type="ECO:0000256" key="1">
    <source>
        <dbReference type="ARBA" id="ARBA00001917"/>
    </source>
</evidence>
<dbReference type="InterPro" id="IPR029039">
    <property type="entry name" value="Flavoprotein-like_sf"/>
</dbReference>
<dbReference type="KEGG" id="mol:YLM1_0930"/>
<dbReference type="GO" id="GO:0016491">
    <property type="term" value="F:oxidoreductase activity"/>
    <property type="evidence" value="ECO:0007669"/>
    <property type="project" value="InterPro"/>
</dbReference>
<feature type="domain" description="NADPH-dependent FMN reductase-like" evidence="6">
    <location>
        <begin position="1"/>
        <end position="105"/>
    </location>
</feature>
<proteinExistence type="inferred from homology"/>
<dbReference type="EMBL" id="CP014265">
    <property type="protein sequence ID" value="AMK15487.1"/>
    <property type="molecule type" value="Genomic_DNA"/>
</dbReference>
<evidence type="ECO:0000256" key="4">
    <source>
        <dbReference type="ARBA" id="ARBA00022643"/>
    </source>
</evidence>
<dbReference type="GeneID" id="28489229"/>
<organism evidence="7 8">
    <name type="scientific">Methanobrevibacter olleyae</name>
    <dbReference type="NCBI Taxonomy" id="294671"/>
    <lineage>
        <taxon>Archaea</taxon>
        <taxon>Methanobacteriati</taxon>
        <taxon>Methanobacteriota</taxon>
        <taxon>Methanomada group</taxon>
        <taxon>Methanobacteria</taxon>
        <taxon>Methanobacteriales</taxon>
        <taxon>Methanobacteriaceae</taxon>
        <taxon>Methanobrevibacter</taxon>
    </lineage>
</organism>
<dbReference type="STRING" id="294671.YLM1_0930"/>
<evidence type="ECO:0000313" key="7">
    <source>
        <dbReference type="EMBL" id="AMK15487.1"/>
    </source>
</evidence>
<keyword evidence="8" id="KW-1185">Reference proteome</keyword>
<keyword evidence="3" id="KW-0285">Flavoprotein</keyword>
<dbReference type="Gene3D" id="3.40.50.360">
    <property type="match status" value="1"/>
</dbReference>
<dbReference type="PANTHER" id="PTHR43278">
    <property type="entry name" value="NAD(P)H-DEPENDENT FMN-CONTAINING OXIDOREDUCTASE YWQN-RELATED"/>
    <property type="match status" value="1"/>
</dbReference>
<accession>A0A126R094</accession>
<evidence type="ECO:0000256" key="5">
    <source>
        <dbReference type="ARBA" id="ARBA00038292"/>
    </source>
</evidence>
<sequence>MKTIVINTSPRKKWNTAQIMKSAADGAESIGAEVEYIDLYTLDFKGCMSCLACKKVDKEKAKCYWKDELSPLIDKILNADTLLIGSPIYYGQPTSGFRALFERLLFCVTSFDGEPTYYKGKLKIGLFYTMNAPKEFYEGVIKEKFKEFEGFFPLLNADAKSYGVVDTLQVDDYSEFNLGIFDENHKKEFREKQFPIDLEEAFKIGAELSKE</sequence>
<evidence type="ECO:0000256" key="2">
    <source>
        <dbReference type="ARBA" id="ARBA00001966"/>
    </source>
</evidence>
<gene>
    <name evidence="7" type="ORF">YLM1_0930</name>
</gene>
<comment type="similarity">
    <text evidence="5">Belongs to the SsuE family. Isf subfamily.</text>
</comment>
<dbReference type="PANTHER" id="PTHR43278:SF2">
    <property type="entry name" value="IRON-SULFUR FLAVOPROTEIN"/>
    <property type="match status" value="1"/>
</dbReference>
<dbReference type="Pfam" id="PF03358">
    <property type="entry name" value="FMN_red"/>
    <property type="match status" value="1"/>
</dbReference>
<comment type="cofactor">
    <cofactor evidence="2">
        <name>[4Fe-4S] cluster</name>
        <dbReference type="ChEBI" id="CHEBI:49883"/>
    </cofactor>
</comment>
<name>A0A126R094_METOL</name>
<dbReference type="AlphaFoldDB" id="A0A126R094"/>
<evidence type="ECO:0000256" key="3">
    <source>
        <dbReference type="ARBA" id="ARBA00022630"/>
    </source>
</evidence>
<dbReference type="SUPFAM" id="SSF52218">
    <property type="entry name" value="Flavoproteins"/>
    <property type="match status" value="1"/>
</dbReference>
<dbReference type="PATRIC" id="fig|294671.3.peg.974"/>
<dbReference type="InterPro" id="IPR005025">
    <property type="entry name" value="FMN_Rdtase-like_dom"/>
</dbReference>
<protein>
    <submittedName>
        <fullName evidence="7">NADPH-dependent FMN reductase</fullName>
    </submittedName>
</protein>
<evidence type="ECO:0000313" key="8">
    <source>
        <dbReference type="Proteomes" id="UP000066376"/>
    </source>
</evidence>
<reference evidence="8" key="2">
    <citation type="submission" date="2016-02" db="EMBL/GenBank/DDBJ databases">
        <title>The draft genome sequence of the rumen methanogen Methanobrevibacter olleyae YLM1.</title>
        <authorList>
            <consortium name="New Zealand Agricultural Greenhouse Gas Research Centre/Pastoral Greenhouse Gas Research Consortium"/>
            <person name="Kelly W.J."/>
            <person name="Li D."/>
            <person name="Lambie S.C."/>
            <person name="Attwood G.T."/>
            <person name="Altermann E."/>
            <person name="Leahy S.C."/>
        </authorList>
    </citation>
    <scope>NUCLEOTIDE SEQUENCE [LARGE SCALE GENOMIC DNA]</scope>
    <source>
        <strain evidence="8">YLM1</strain>
    </source>
</reference>
<reference evidence="7 8" key="1">
    <citation type="journal article" date="2016" name="Genome Announc.">
        <title>Draft Genome Sequence of the Rumen Methanogen Methanobrevibacter olleyae YLM1.</title>
        <authorList>
            <person name="Kelly W.J."/>
            <person name="Li D."/>
            <person name="Lambie S.C."/>
            <person name="Cox F."/>
            <person name="Attwood G.T."/>
            <person name="Altermann E."/>
            <person name="Leahy S.C."/>
        </authorList>
    </citation>
    <scope>NUCLEOTIDE SEQUENCE [LARGE SCALE GENOMIC DNA]</scope>
    <source>
        <strain evidence="7 8">YLM1</strain>
    </source>
</reference>
<evidence type="ECO:0000259" key="6">
    <source>
        <dbReference type="Pfam" id="PF03358"/>
    </source>
</evidence>
<keyword evidence="4" id="KW-0288">FMN</keyword>
<dbReference type="RefSeq" id="WP_067146779.1">
    <property type="nucleotide sequence ID" value="NZ_CP014265.1"/>
</dbReference>
<dbReference type="Proteomes" id="UP000066376">
    <property type="component" value="Chromosome"/>
</dbReference>
<dbReference type="InterPro" id="IPR051796">
    <property type="entry name" value="ISF_SsuE-like"/>
</dbReference>
<comment type="cofactor">
    <cofactor evidence="1">
        <name>FMN</name>
        <dbReference type="ChEBI" id="CHEBI:58210"/>
    </cofactor>
</comment>